<keyword evidence="1" id="KW-0328">Glycosyltransferase</keyword>
<keyword evidence="2" id="KW-0808">Transferase</keyword>
<protein>
    <submittedName>
        <fullName evidence="5">DUF4422 domain-containing protein</fullName>
    </submittedName>
</protein>
<sequence length="1009" mass="116492">MSGHNPFFSIIIPCYNCAEYLPECLSSLLAQDYTQWEAIVVNDASTDNSHDVASRFASQDSRIRLLDKENNEGLHLARKSGTALSTGEYILFLDSDDAFAEGTLDKIQSEIQKYTPDILRFGLLCKEQNGMSSHAARDFETWANANSSASNQKQLLSEVFISTNEYGRDWHVTHKAFRGSICRKAFDAMTGSRLERAEDSYEFLVLASMSNLEVTNTDIRGYVYNIGRGVTTDNMLSPDKFLMSASQIKSCWEEAKHFADSTESVLVKESATRLKERLTFTLMNEWKDRVSDNDKIEAAKSVAPIIGEVETATALMRFARDGAYASIEYLNPSTSAFLDWAALAEELTQDVHVLPVSYTQMKDAASRHIQEFKETQDLHKRQKKQTVKIFVSAHKLVSTFSSDIFQPVHVGSAKNPTRFPYYWSDADGENISDRNPRYCELTTQYWAWKNVDADYYGFCHYRRYFDFSDTPHKENPYGEIMDDYIDAKAAKEYGLDDTNIERVVRQYDVITTPFSDLTEIIDEHGTPRALWEAAPLLHDDDLLRCYRILCKMYPDYKEDADAFFKGNKACFCNMFIMKKEIFFDYCSWMFSILEEFDRNTDYSTYSKEALRTPGHLSERLLNIYLMHHKRIGSNWKFKELQCVHFTNPEPAEELKPLDVFDKPIVPVVFAADDNYVPQLTTTVYSAMKNADPSYFYDVVVLQRNVAWDKQERLRDFFKQFPNMSLRFTNVERELSGYDLSTNNAHISIETYYRFLIQKLLPFYDKVLYLDSDIVINGDIAKLYNTELQGKLLGAIRDIDFLANLNVKHGKRMGYAKNVLKMKNPYDYFQAGVLVLNTKAMRERYTIRQWLTYASNPAFIYNDQDVLNAHCEGEVLYLPWEWNVVHDCGGRVGNLFVQAPNDIYDAYMRSRNNPQIIHYAGFQKPWTDPDCDFASIYWRYARETPFYERLLKRVVKATAPKAPVIVTPAKPPRAVGEDNPIRKIIDPIMPIGSRRRELLKSIGRTARGRR</sequence>
<dbReference type="InterPro" id="IPR002495">
    <property type="entry name" value="Glyco_trans_8"/>
</dbReference>
<dbReference type="EMBL" id="QRPH01000003">
    <property type="protein sequence ID" value="RHL96234.1"/>
    <property type="molecule type" value="Genomic_DNA"/>
</dbReference>
<dbReference type="Pfam" id="PF01501">
    <property type="entry name" value="Glyco_transf_8"/>
    <property type="match status" value="1"/>
</dbReference>
<feature type="domain" description="DUF4422" evidence="4">
    <location>
        <begin position="388"/>
        <end position="628"/>
    </location>
</feature>
<dbReference type="Pfam" id="PF14393">
    <property type="entry name" value="DUF4422"/>
    <property type="match status" value="1"/>
</dbReference>
<evidence type="ECO:0000256" key="1">
    <source>
        <dbReference type="ARBA" id="ARBA00022676"/>
    </source>
</evidence>
<dbReference type="CDD" id="cd00761">
    <property type="entry name" value="Glyco_tranf_GTA_type"/>
    <property type="match status" value="1"/>
</dbReference>
<organism evidence="5 6">
    <name type="scientific">Bifidobacterium pseudocatenulatum</name>
    <dbReference type="NCBI Taxonomy" id="28026"/>
    <lineage>
        <taxon>Bacteria</taxon>
        <taxon>Bacillati</taxon>
        <taxon>Actinomycetota</taxon>
        <taxon>Actinomycetes</taxon>
        <taxon>Bifidobacteriales</taxon>
        <taxon>Bifidobacteriaceae</taxon>
        <taxon>Bifidobacterium</taxon>
    </lineage>
</organism>
<accession>A0AAQ0RUI4</accession>
<dbReference type="InterPro" id="IPR001173">
    <property type="entry name" value="Glyco_trans_2-like"/>
</dbReference>
<dbReference type="SUPFAM" id="SSF53448">
    <property type="entry name" value="Nucleotide-diphospho-sugar transferases"/>
    <property type="match status" value="2"/>
</dbReference>
<dbReference type="Gene3D" id="3.90.550.10">
    <property type="entry name" value="Spore Coat Polysaccharide Biosynthesis Protein SpsA, Chain A"/>
    <property type="match status" value="2"/>
</dbReference>
<feature type="domain" description="Glycosyltransferase 2-like" evidence="3">
    <location>
        <begin position="9"/>
        <end position="139"/>
    </location>
</feature>
<dbReference type="AlphaFoldDB" id="A0AAQ0RUI4"/>
<gene>
    <name evidence="5" type="ORF">DWZ91_04815</name>
</gene>
<comment type="caution">
    <text evidence="5">The sequence shown here is derived from an EMBL/GenBank/DDBJ whole genome shotgun (WGS) entry which is preliminary data.</text>
</comment>
<dbReference type="Proteomes" id="UP000285613">
    <property type="component" value="Unassembled WGS sequence"/>
</dbReference>
<evidence type="ECO:0000256" key="2">
    <source>
        <dbReference type="ARBA" id="ARBA00022679"/>
    </source>
</evidence>
<dbReference type="PANTHER" id="PTHR22916">
    <property type="entry name" value="GLYCOSYLTRANSFERASE"/>
    <property type="match status" value="1"/>
</dbReference>
<reference evidence="5 6" key="1">
    <citation type="submission" date="2018-08" db="EMBL/GenBank/DDBJ databases">
        <title>A genome reference for cultivated species of the human gut microbiota.</title>
        <authorList>
            <person name="Zou Y."/>
            <person name="Xue W."/>
            <person name="Luo G."/>
        </authorList>
    </citation>
    <scope>NUCLEOTIDE SEQUENCE [LARGE SCALE GENOMIC DNA]</scope>
    <source>
        <strain evidence="5 6">AF36-12AT</strain>
    </source>
</reference>
<dbReference type="InterPro" id="IPR029044">
    <property type="entry name" value="Nucleotide-diphossugar_trans"/>
</dbReference>
<dbReference type="GO" id="GO:0016757">
    <property type="term" value="F:glycosyltransferase activity"/>
    <property type="evidence" value="ECO:0007669"/>
    <property type="project" value="UniProtKB-KW"/>
</dbReference>
<evidence type="ECO:0000259" key="3">
    <source>
        <dbReference type="Pfam" id="PF00535"/>
    </source>
</evidence>
<evidence type="ECO:0000313" key="5">
    <source>
        <dbReference type="EMBL" id="RHL96234.1"/>
    </source>
</evidence>
<evidence type="ECO:0000259" key="4">
    <source>
        <dbReference type="Pfam" id="PF14393"/>
    </source>
</evidence>
<dbReference type="RefSeq" id="WP_118376306.1">
    <property type="nucleotide sequence ID" value="NZ_CP025199.1"/>
</dbReference>
<dbReference type="PANTHER" id="PTHR22916:SF51">
    <property type="entry name" value="GLYCOSYLTRANSFERASE EPSH-RELATED"/>
    <property type="match status" value="1"/>
</dbReference>
<evidence type="ECO:0000313" key="6">
    <source>
        <dbReference type="Proteomes" id="UP000285613"/>
    </source>
</evidence>
<name>A0AAQ0RUI4_BIFPS</name>
<dbReference type="CDD" id="cd04194">
    <property type="entry name" value="GT8_A4GalT_like"/>
    <property type="match status" value="1"/>
</dbReference>
<dbReference type="InterPro" id="IPR025536">
    <property type="entry name" value="DUF4422"/>
</dbReference>
<dbReference type="Pfam" id="PF00535">
    <property type="entry name" value="Glycos_transf_2"/>
    <property type="match status" value="1"/>
</dbReference>
<proteinExistence type="predicted"/>